<dbReference type="AlphaFoldDB" id="A0A1C3WD86"/>
<feature type="non-terminal residue" evidence="2">
    <location>
        <position position="147"/>
    </location>
</feature>
<name>A0A1C3WD86_9BRAD</name>
<sequence>MVGKRIRVNATYTDLFGANENVTSAATATVAAASATTTLFTTQTPVITNASDGVGYELGMRFTSDTSGSIQAIRYYKAPSETGTHIGHIWSATGQELATVTFTNEGASGWQQQALATPLTIQAGTTYIVSVNINSNYVSTTQGFASA</sequence>
<accession>A0A1C3WD86</accession>
<organism evidence="2 3">
    <name type="scientific">Bradyrhizobium yuanmingense</name>
    <dbReference type="NCBI Taxonomy" id="108015"/>
    <lineage>
        <taxon>Bacteria</taxon>
        <taxon>Pseudomonadati</taxon>
        <taxon>Pseudomonadota</taxon>
        <taxon>Alphaproteobacteria</taxon>
        <taxon>Hyphomicrobiales</taxon>
        <taxon>Nitrobacteraceae</taxon>
        <taxon>Bradyrhizobium</taxon>
    </lineage>
</organism>
<proteinExistence type="predicted"/>
<protein>
    <recommendedName>
        <fullName evidence="1">DUF4082 domain-containing protein</fullName>
    </recommendedName>
</protein>
<evidence type="ECO:0000313" key="3">
    <source>
        <dbReference type="Proteomes" id="UP000183174"/>
    </source>
</evidence>
<dbReference type="Proteomes" id="UP000183174">
    <property type="component" value="Unassembled WGS sequence"/>
</dbReference>
<dbReference type="InterPro" id="IPR025141">
    <property type="entry name" value="DUF4082"/>
</dbReference>
<gene>
    <name evidence="2" type="ORF">GA0061099_1005768</name>
</gene>
<reference evidence="2 3" key="1">
    <citation type="submission" date="2016-08" db="EMBL/GenBank/DDBJ databases">
        <authorList>
            <person name="Seilhamer J.J."/>
        </authorList>
    </citation>
    <scope>NUCLEOTIDE SEQUENCE [LARGE SCALE GENOMIC DNA]</scope>
    <source>
        <strain evidence="2 3">CCBAU 10071</strain>
    </source>
</reference>
<dbReference type="EMBL" id="FMAE01000005">
    <property type="protein sequence ID" value="SCB38117.1"/>
    <property type="molecule type" value="Genomic_DNA"/>
</dbReference>
<dbReference type="Pfam" id="PF13313">
    <property type="entry name" value="DUF4082"/>
    <property type="match status" value="1"/>
</dbReference>
<evidence type="ECO:0000259" key="1">
    <source>
        <dbReference type="Pfam" id="PF13313"/>
    </source>
</evidence>
<evidence type="ECO:0000313" key="2">
    <source>
        <dbReference type="EMBL" id="SCB38117.1"/>
    </source>
</evidence>
<feature type="domain" description="DUF4082" evidence="1">
    <location>
        <begin position="43"/>
        <end position="146"/>
    </location>
</feature>